<dbReference type="EMBL" id="QUBR01000001">
    <property type="protein sequence ID" value="REK73708.1"/>
    <property type="molecule type" value="Genomic_DNA"/>
</dbReference>
<name>A0A371PDW9_9ACTN</name>
<dbReference type="Proteomes" id="UP000265581">
    <property type="component" value="Unassembled WGS sequence"/>
</dbReference>
<reference evidence="12 13" key="1">
    <citation type="submission" date="2018-08" db="EMBL/GenBank/DDBJ databases">
        <title>Aeromicrobium sp. M2KJ-4, whole genome shotgun sequence.</title>
        <authorList>
            <person name="Tuo L."/>
        </authorList>
    </citation>
    <scope>NUCLEOTIDE SEQUENCE [LARGE SCALE GENOMIC DNA]</scope>
    <source>
        <strain evidence="12 13">M2KJ-4</strain>
    </source>
</reference>
<keyword evidence="7 12" id="KW-0418">Kinase</keyword>
<comment type="subcellular location">
    <subcellularLocation>
        <location evidence="2">Cell membrane</location>
    </subcellularLocation>
</comment>
<dbReference type="OrthoDB" id="9786919at2"/>
<keyword evidence="4" id="KW-0597">Phosphoprotein</keyword>
<dbReference type="RefSeq" id="WP_119703818.1">
    <property type="nucleotide sequence ID" value="NZ_JBHSOI010000001.1"/>
</dbReference>
<evidence type="ECO:0000313" key="12">
    <source>
        <dbReference type="EMBL" id="REK73708.1"/>
    </source>
</evidence>
<keyword evidence="6 10" id="KW-0812">Transmembrane</keyword>
<keyword evidence="9" id="KW-0902">Two-component regulatory system</keyword>
<evidence type="ECO:0000256" key="1">
    <source>
        <dbReference type="ARBA" id="ARBA00000085"/>
    </source>
</evidence>
<accession>A0A371PDW9</accession>
<proteinExistence type="predicted"/>
<comment type="catalytic activity">
    <reaction evidence="1">
        <text>ATP + protein L-histidine = ADP + protein N-phospho-L-histidine.</text>
        <dbReference type="EC" id="2.7.13.3"/>
    </reaction>
</comment>
<dbReference type="CDD" id="cd06225">
    <property type="entry name" value="HAMP"/>
    <property type="match status" value="1"/>
</dbReference>
<sequence>MRERLVVTLMSVTVGILVVFGVVRAYSTADLVREQQRGSVAQSADASAVAIGARQDGPEPVSGAFLAALAGDDRRVTFVDADGRRTSGGAASVTGTEDGDLRASRSVQGGGRVTVAEAASVQSDRVSGALLPLVLLALALAVVAAVIGSLLARRLAHPFRRLADDATRIGDGHFDVEVHHSSIKEAEELGNALRRAASQLGSLVERERELAVVASHELRTPITALRLSLEDLTLWPQTPPDVAAELQHSLTEVDRLSGVISSLLEQGARGHLGNVTQTDVGELVGDAASRWSDRGAALGRSVVAGGSDAIALPLHRASVDQILDVLVERALQHGEGTVTIDAARFSTHARIRVADESDRTLATGIVRADAGQQLTSAANQAESIGGFVGVEDIAHTVLVLALPWPRRRVES</sequence>
<keyword evidence="13" id="KW-1185">Reference proteome</keyword>
<dbReference type="AlphaFoldDB" id="A0A371PDW9"/>
<evidence type="ECO:0000256" key="7">
    <source>
        <dbReference type="ARBA" id="ARBA00022777"/>
    </source>
</evidence>
<dbReference type="InterPro" id="IPR003660">
    <property type="entry name" value="HAMP_dom"/>
</dbReference>
<dbReference type="EC" id="2.7.13.3" evidence="3"/>
<keyword evidence="10" id="KW-0472">Membrane</keyword>
<evidence type="ECO:0000256" key="6">
    <source>
        <dbReference type="ARBA" id="ARBA00022692"/>
    </source>
</evidence>
<evidence type="ECO:0000256" key="10">
    <source>
        <dbReference type="SAM" id="Phobius"/>
    </source>
</evidence>
<evidence type="ECO:0000313" key="13">
    <source>
        <dbReference type="Proteomes" id="UP000265581"/>
    </source>
</evidence>
<dbReference type="PANTHER" id="PTHR45436">
    <property type="entry name" value="SENSOR HISTIDINE KINASE YKOH"/>
    <property type="match status" value="1"/>
</dbReference>
<dbReference type="CDD" id="cd00082">
    <property type="entry name" value="HisKA"/>
    <property type="match status" value="1"/>
</dbReference>
<dbReference type="Gene3D" id="6.10.340.10">
    <property type="match status" value="1"/>
</dbReference>
<dbReference type="Pfam" id="PF00672">
    <property type="entry name" value="HAMP"/>
    <property type="match status" value="1"/>
</dbReference>
<evidence type="ECO:0000256" key="8">
    <source>
        <dbReference type="ARBA" id="ARBA00022989"/>
    </source>
</evidence>
<dbReference type="SMART" id="SM00304">
    <property type="entry name" value="HAMP"/>
    <property type="match status" value="1"/>
</dbReference>
<dbReference type="InterPro" id="IPR003661">
    <property type="entry name" value="HisK_dim/P_dom"/>
</dbReference>
<gene>
    <name evidence="12" type="ORF">DX116_09300</name>
</gene>
<keyword evidence="5" id="KW-0808">Transferase</keyword>
<evidence type="ECO:0000256" key="5">
    <source>
        <dbReference type="ARBA" id="ARBA00022679"/>
    </source>
</evidence>
<evidence type="ECO:0000256" key="3">
    <source>
        <dbReference type="ARBA" id="ARBA00012438"/>
    </source>
</evidence>
<comment type="caution">
    <text evidence="12">The sequence shown here is derived from an EMBL/GenBank/DDBJ whole genome shotgun (WGS) entry which is preliminary data.</text>
</comment>
<dbReference type="GO" id="GO:0000155">
    <property type="term" value="F:phosphorelay sensor kinase activity"/>
    <property type="evidence" value="ECO:0007669"/>
    <property type="project" value="InterPro"/>
</dbReference>
<dbReference type="PROSITE" id="PS50885">
    <property type="entry name" value="HAMP"/>
    <property type="match status" value="1"/>
</dbReference>
<evidence type="ECO:0000256" key="2">
    <source>
        <dbReference type="ARBA" id="ARBA00004236"/>
    </source>
</evidence>
<protein>
    <recommendedName>
        <fullName evidence="3">histidine kinase</fullName>
        <ecNumber evidence="3">2.7.13.3</ecNumber>
    </recommendedName>
</protein>
<feature type="domain" description="HAMP" evidence="11">
    <location>
        <begin position="153"/>
        <end position="205"/>
    </location>
</feature>
<evidence type="ECO:0000259" key="11">
    <source>
        <dbReference type="PROSITE" id="PS50885"/>
    </source>
</evidence>
<dbReference type="Pfam" id="PF00512">
    <property type="entry name" value="HisKA"/>
    <property type="match status" value="1"/>
</dbReference>
<dbReference type="SMART" id="SM00388">
    <property type="entry name" value="HisKA"/>
    <property type="match status" value="1"/>
</dbReference>
<organism evidence="12 13">
    <name type="scientific">Aeromicrobium endophyticum</name>
    <dbReference type="NCBI Taxonomy" id="2292704"/>
    <lineage>
        <taxon>Bacteria</taxon>
        <taxon>Bacillati</taxon>
        <taxon>Actinomycetota</taxon>
        <taxon>Actinomycetes</taxon>
        <taxon>Propionibacteriales</taxon>
        <taxon>Nocardioidaceae</taxon>
        <taxon>Aeromicrobium</taxon>
    </lineage>
</organism>
<evidence type="ECO:0000256" key="4">
    <source>
        <dbReference type="ARBA" id="ARBA00022553"/>
    </source>
</evidence>
<dbReference type="PANTHER" id="PTHR45436:SF5">
    <property type="entry name" value="SENSOR HISTIDINE KINASE TRCS"/>
    <property type="match status" value="1"/>
</dbReference>
<dbReference type="SUPFAM" id="SSF47384">
    <property type="entry name" value="Homodimeric domain of signal transducing histidine kinase"/>
    <property type="match status" value="1"/>
</dbReference>
<dbReference type="InterPro" id="IPR036097">
    <property type="entry name" value="HisK_dim/P_sf"/>
</dbReference>
<evidence type="ECO:0000256" key="9">
    <source>
        <dbReference type="ARBA" id="ARBA00023012"/>
    </source>
</evidence>
<dbReference type="InterPro" id="IPR050428">
    <property type="entry name" value="TCS_sensor_his_kinase"/>
</dbReference>
<dbReference type="GO" id="GO:0005886">
    <property type="term" value="C:plasma membrane"/>
    <property type="evidence" value="ECO:0007669"/>
    <property type="project" value="UniProtKB-SubCell"/>
</dbReference>
<keyword evidence="8 10" id="KW-1133">Transmembrane helix</keyword>
<feature type="transmembrane region" description="Helical" evidence="10">
    <location>
        <begin position="129"/>
        <end position="152"/>
    </location>
</feature>
<dbReference type="Gene3D" id="1.10.287.130">
    <property type="match status" value="1"/>
</dbReference>